<accession>A0A432WEK9</accession>
<protein>
    <recommendedName>
        <fullName evidence="10">Purine nucleoside phosphorylase</fullName>
    </recommendedName>
</protein>
<dbReference type="RefSeq" id="WP_126789994.1">
    <property type="nucleotide sequence ID" value="NZ_PIPO01000005.1"/>
</dbReference>
<comment type="caution">
    <text evidence="11">The sequence shown here is derived from an EMBL/GenBank/DDBJ whole genome shotgun (WGS) entry which is preliminary data.</text>
</comment>
<evidence type="ECO:0000256" key="4">
    <source>
        <dbReference type="ARBA" id="ARBA00022723"/>
    </source>
</evidence>
<reference evidence="11 12" key="1">
    <citation type="journal article" date="2011" name="Front. Microbiol.">
        <title>Genomic signatures of strain selection and enhancement in Bacillus atrophaeus var. globigii, a historical biowarfare simulant.</title>
        <authorList>
            <person name="Gibbons H.S."/>
            <person name="Broomall S.M."/>
            <person name="McNew L.A."/>
            <person name="Daligault H."/>
            <person name="Chapman C."/>
            <person name="Bruce D."/>
            <person name="Karavis M."/>
            <person name="Krepps M."/>
            <person name="McGregor P.A."/>
            <person name="Hong C."/>
            <person name="Park K.H."/>
            <person name="Akmal A."/>
            <person name="Feldman A."/>
            <person name="Lin J.S."/>
            <person name="Chang W.E."/>
            <person name="Higgs B.W."/>
            <person name="Demirev P."/>
            <person name="Lindquist J."/>
            <person name="Liem A."/>
            <person name="Fochler E."/>
            <person name="Read T.D."/>
            <person name="Tapia R."/>
            <person name="Johnson S."/>
            <person name="Bishop-Lilly K.A."/>
            <person name="Detter C."/>
            <person name="Han C."/>
            <person name="Sozhamannan S."/>
            <person name="Rosenzweig C.N."/>
            <person name="Skowronski E.W."/>
        </authorList>
    </citation>
    <scope>NUCLEOTIDE SEQUENCE [LARGE SCALE GENOMIC DNA]</scope>
    <source>
        <strain evidence="11 12">Y4G10-17</strain>
    </source>
</reference>
<evidence type="ECO:0000256" key="7">
    <source>
        <dbReference type="ARBA" id="ARBA00047989"/>
    </source>
</evidence>
<dbReference type="SUPFAM" id="SSF64438">
    <property type="entry name" value="CNF1/YfiH-like putative cysteine hydrolases"/>
    <property type="match status" value="1"/>
</dbReference>
<dbReference type="Pfam" id="PF02578">
    <property type="entry name" value="Cu-oxidase_4"/>
    <property type="match status" value="1"/>
</dbReference>
<dbReference type="CDD" id="cd16833">
    <property type="entry name" value="YfiH"/>
    <property type="match status" value="1"/>
</dbReference>
<keyword evidence="4" id="KW-0479">Metal-binding</keyword>
<dbReference type="PANTHER" id="PTHR30616">
    <property type="entry name" value="UNCHARACTERIZED PROTEIN YFIH"/>
    <property type="match status" value="1"/>
</dbReference>
<dbReference type="InterPro" id="IPR003730">
    <property type="entry name" value="Cu_polyphenol_OxRdtase"/>
</dbReference>
<dbReference type="GO" id="GO:0017061">
    <property type="term" value="F:S-methyl-5-thioadenosine phosphorylase activity"/>
    <property type="evidence" value="ECO:0007669"/>
    <property type="project" value="UniProtKB-EC"/>
</dbReference>
<comment type="catalytic activity">
    <reaction evidence="1">
        <text>inosine + phosphate = alpha-D-ribose 1-phosphate + hypoxanthine</text>
        <dbReference type="Rhea" id="RHEA:27646"/>
        <dbReference type="ChEBI" id="CHEBI:17368"/>
        <dbReference type="ChEBI" id="CHEBI:17596"/>
        <dbReference type="ChEBI" id="CHEBI:43474"/>
        <dbReference type="ChEBI" id="CHEBI:57720"/>
        <dbReference type="EC" id="2.4.2.1"/>
    </reaction>
    <physiologicalReaction direction="left-to-right" evidence="1">
        <dbReference type="Rhea" id="RHEA:27647"/>
    </physiologicalReaction>
</comment>
<organism evidence="11 12">
    <name type="scientific">Aliidiomarina soli</name>
    <dbReference type="NCBI Taxonomy" id="1928574"/>
    <lineage>
        <taxon>Bacteria</taxon>
        <taxon>Pseudomonadati</taxon>
        <taxon>Pseudomonadota</taxon>
        <taxon>Gammaproteobacteria</taxon>
        <taxon>Alteromonadales</taxon>
        <taxon>Idiomarinaceae</taxon>
        <taxon>Aliidiomarina</taxon>
    </lineage>
</organism>
<evidence type="ECO:0000256" key="6">
    <source>
        <dbReference type="ARBA" id="ARBA00022833"/>
    </source>
</evidence>
<keyword evidence="5" id="KW-0378">Hydrolase</keyword>
<evidence type="ECO:0000256" key="10">
    <source>
        <dbReference type="RuleBase" id="RU361274"/>
    </source>
</evidence>
<sequence>MITTFKADWPVTSEVNALTTTRSGGVSVSPFGQLNVATHVGDLPAAVQENRRRLSQQLELPTEPNWLSQTHSNGMVRIGEQGLQDLPDADAAYTDVAGQVLVIMTADCLPVFLATKDGSELALVHAGWRGMVNGIIGRALKQFEAPADEICVWLGPAISQQAFEVGDDVRDLIIGRNAEHASAFQRYQMHWKADLYEIARQQLAGKVGFIGGGDHCTYTESKLFYSYRRDGTTGRMANLLWKS</sequence>
<dbReference type="InterPro" id="IPR038371">
    <property type="entry name" value="Cu_polyphenol_OxRdtase_sf"/>
</dbReference>
<dbReference type="PANTHER" id="PTHR30616:SF2">
    <property type="entry name" value="PURINE NUCLEOSIDE PHOSPHORYLASE LACC1"/>
    <property type="match status" value="1"/>
</dbReference>
<evidence type="ECO:0000256" key="8">
    <source>
        <dbReference type="ARBA" id="ARBA00048968"/>
    </source>
</evidence>
<name>A0A432WEK9_9GAMM</name>
<comment type="catalytic activity">
    <reaction evidence="7">
        <text>adenosine + H2O + H(+) = inosine + NH4(+)</text>
        <dbReference type="Rhea" id="RHEA:24408"/>
        <dbReference type="ChEBI" id="CHEBI:15377"/>
        <dbReference type="ChEBI" id="CHEBI:15378"/>
        <dbReference type="ChEBI" id="CHEBI:16335"/>
        <dbReference type="ChEBI" id="CHEBI:17596"/>
        <dbReference type="ChEBI" id="CHEBI:28938"/>
        <dbReference type="EC" id="3.5.4.4"/>
    </reaction>
    <physiologicalReaction direction="left-to-right" evidence="7">
        <dbReference type="Rhea" id="RHEA:24409"/>
    </physiologicalReaction>
</comment>
<evidence type="ECO:0000256" key="9">
    <source>
        <dbReference type="ARBA" id="ARBA00049893"/>
    </source>
</evidence>
<dbReference type="GO" id="GO:0016787">
    <property type="term" value="F:hydrolase activity"/>
    <property type="evidence" value="ECO:0007669"/>
    <property type="project" value="UniProtKB-KW"/>
</dbReference>
<gene>
    <name evidence="11" type="ORF">CWE14_12485</name>
</gene>
<proteinExistence type="inferred from homology"/>
<dbReference type="EMBL" id="PIPO01000005">
    <property type="protein sequence ID" value="RUO31296.1"/>
    <property type="molecule type" value="Genomic_DNA"/>
</dbReference>
<evidence type="ECO:0000313" key="12">
    <source>
        <dbReference type="Proteomes" id="UP000287823"/>
    </source>
</evidence>
<dbReference type="Gene3D" id="3.60.140.10">
    <property type="entry name" value="CNF1/YfiH-like putative cysteine hydrolases"/>
    <property type="match status" value="1"/>
</dbReference>
<comment type="catalytic activity">
    <reaction evidence="8">
        <text>adenosine + phosphate = alpha-D-ribose 1-phosphate + adenine</text>
        <dbReference type="Rhea" id="RHEA:27642"/>
        <dbReference type="ChEBI" id="CHEBI:16335"/>
        <dbReference type="ChEBI" id="CHEBI:16708"/>
        <dbReference type="ChEBI" id="CHEBI:43474"/>
        <dbReference type="ChEBI" id="CHEBI:57720"/>
        <dbReference type="EC" id="2.4.2.1"/>
    </reaction>
    <physiologicalReaction direction="left-to-right" evidence="8">
        <dbReference type="Rhea" id="RHEA:27643"/>
    </physiologicalReaction>
</comment>
<dbReference type="NCBIfam" id="TIGR00726">
    <property type="entry name" value="peptidoglycan editing factor PgeF"/>
    <property type="match status" value="1"/>
</dbReference>
<evidence type="ECO:0000313" key="11">
    <source>
        <dbReference type="EMBL" id="RUO31296.1"/>
    </source>
</evidence>
<dbReference type="InterPro" id="IPR011324">
    <property type="entry name" value="Cytotoxic_necrot_fac-like_cat"/>
</dbReference>
<dbReference type="AlphaFoldDB" id="A0A432WEK9"/>
<evidence type="ECO:0000256" key="2">
    <source>
        <dbReference type="ARBA" id="ARBA00007353"/>
    </source>
</evidence>
<keyword evidence="3" id="KW-0808">Transferase</keyword>
<keyword evidence="12" id="KW-1185">Reference proteome</keyword>
<dbReference type="GO" id="GO:0005507">
    <property type="term" value="F:copper ion binding"/>
    <property type="evidence" value="ECO:0007669"/>
    <property type="project" value="TreeGrafter"/>
</dbReference>
<dbReference type="Proteomes" id="UP000287823">
    <property type="component" value="Unassembled WGS sequence"/>
</dbReference>
<evidence type="ECO:0000256" key="5">
    <source>
        <dbReference type="ARBA" id="ARBA00022801"/>
    </source>
</evidence>
<comment type="catalytic activity">
    <reaction evidence="9">
        <text>S-methyl-5'-thioadenosine + phosphate = 5-(methylsulfanyl)-alpha-D-ribose 1-phosphate + adenine</text>
        <dbReference type="Rhea" id="RHEA:11852"/>
        <dbReference type="ChEBI" id="CHEBI:16708"/>
        <dbReference type="ChEBI" id="CHEBI:17509"/>
        <dbReference type="ChEBI" id="CHEBI:43474"/>
        <dbReference type="ChEBI" id="CHEBI:58533"/>
        <dbReference type="EC" id="2.4.2.28"/>
    </reaction>
    <physiologicalReaction direction="left-to-right" evidence="9">
        <dbReference type="Rhea" id="RHEA:11853"/>
    </physiologicalReaction>
</comment>
<evidence type="ECO:0000256" key="3">
    <source>
        <dbReference type="ARBA" id="ARBA00022679"/>
    </source>
</evidence>
<keyword evidence="6" id="KW-0862">Zinc</keyword>
<evidence type="ECO:0000256" key="1">
    <source>
        <dbReference type="ARBA" id="ARBA00000553"/>
    </source>
</evidence>
<comment type="similarity">
    <text evidence="2 10">Belongs to the purine nucleoside phosphorylase YfiH/LACC1 family.</text>
</comment>